<dbReference type="RefSeq" id="WP_210679998.1">
    <property type="nucleotide sequence ID" value="NZ_JAGMWN010000001.1"/>
</dbReference>
<protein>
    <recommendedName>
        <fullName evidence="2">histidine kinase</fullName>
        <ecNumber evidence="2">2.7.13.3</ecNumber>
    </recommendedName>
</protein>
<dbReference type="Gene3D" id="3.30.450.20">
    <property type="entry name" value="PAS domain"/>
    <property type="match status" value="2"/>
</dbReference>
<gene>
    <name evidence="9" type="ORF">KAJ83_00150</name>
</gene>
<dbReference type="SMART" id="SM00387">
    <property type="entry name" value="HATPase_c"/>
    <property type="match status" value="1"/>
</dbReference>
<evidence type="ECO:0000256" key="6">
    <source>
        <dbReference type="ARBA" id="ARBA00023012"/>
    </source>
</evidence>
<feature type="domain" description="PAS" evidence="8">
    <location>
        <begin position="153"/>
        <end position="197"/>
    </location>
</feature>
<dbReference type="InterPro" id="IPR003661">
    <property type="entry name" value="HisK_dim/P_dom"/>
</dbReference>
<dbReference type="InterPro" id="IPR004358">
    <property type="entry name" value="Sig_transdc_His_kin-like_C"/>
</dbReference>
<sequence>MSKDLEKLSREELITLIHDMRARQASDSEASARAALLDAAMDAIPAAISVKDEDGRYLVMNRAVRELLGVSEHGAIGGRIEDLVPRSLAHAIRQADRRILSGETLPATFEQSFAPSGDPVMVRTSKAPLRAPGTDEVVGVVTISINAIDMDIDAARLDALIRSVPFPLYFKDREARFTVANRALLELYGAPTDNVVGLTSAEAFGAPGHEYVDEDLSVLRTGETFTREITLAGKQHMVLKFPVRDSHGHLLGVGGTEPSIADLKEMEEALTLAKTEAEMANRAKSQFLAMMSHELRTPLNAIIGFASIMRDSVIDDLSLEQHRDYAADIAASASLLLELINDMLDLSKAEAGTLDLEKDVFDAAALVRRCIELAELQGNRHVPIRTELPDDRLVGYGDERRIRQVLSNLIHNARKFTENGEIVVRAHREPKGAVTFMVKDTGIGIEPSDLPGITEPFSQGTVSFKRRAEGAGLGLWLSRTVVEAHDGVLDIASQPRVGTTVRFSLPPRPEAKGQ</sequence>
<dbReference type="EC" id="2.7.13.3" evidence="2"/>
<dbReference type="NCBIfam" id="TIGR00229">
    <property type="entry name" value="sensory_box"/>
    <property type="match status" value="2"/>
</dbReference>
<feature type="domain" description="PAS" evidence="8">
    <location>
        <begin position="33"/>
        <end position="103"/>
    </location>
</feature>
<dbReference type="PRINTS" id="PR00344">
    <property type="entry name" value="BCTRLSENSOR"/>
</dbReference>
<comment type="caution">
    <text evidence="9">The sequence shown here is derived from an EMBL/GenBank/DDBJ whole genome shotgun (WGS) entry which is preliminary data.</text>
</comment>
<dbReference type="PANTHER" id="PTHR43711:SF26">
    <property type="entry name" value="SENSOR HISTIDINE KINASE RCSC"/>
    <property type="match status" value="1"/>
</dbReference>
<evidence type="ECO:0000256" key="4">
    <source>
        <dbReference type="ARBA" id="ARBA00022679"/>
    </source>
</evidence>
<dbReference type="PANTHER" id="PTHR43711">
    <property type="entry name" value="TWO-COMPONENT HISTIDINE KINASE"/>
    <property type="match status" value="1"/>
</dbReference>
<keyword evidence="5" id="KW-0418">Kinase</keyword>
<dbReference type="InterPro" id="IPR036097">
    <property type="entry name" value="HisK_dim/P_sf"/>
</dbReference>
<accession>A0A8J7RYP6</accession>
<dbReference type="InterPro" id="IPR013656">
    <property type="entry name" value="PAS_4"/>
</dbReference>
<organism evidence="9 10">
    <name type="scientific">Marivibrio halodurans</name>
    <dbReference type="NCBI Taxonomy" id="2039722"/>
    <lineage>
        <taxon>Bacteria</taxon>
        <taxon>Pseudomonadati</taxon>
        <taxon>Pseudomonadota</taxon>
        <taxon>Alphaproteobacteria</taxon>
        <taxon>Rhodospirillales</taxon>
        <taxon>Rhodospirillaceae</taxon>
        <taxon>Marivibrio</taxon>
    </lineage>
</organism>
<evidence type="ECO:0000256" key="2">
    <source>
        <dbReference type="ARBA" id="ARBA00012438"/>
    </source>
</evidence>
<evidence type="ECO:0000256" key="3">
    <source>
        <dbReference type="ARBA" id="ARBA00022553"/>
    </source>
</evidence>
<dbReference type="CDD" id="cd00130">
    <property type="entry name" value="PAS"/>
    <property type="match status" value="1"/>
</dbReference>
<name>A0A8J7RYP6_9PROT</name>
<feature type="domain" description="Histidine kinase" evidence="7">
    <location>
        <begin position="290"/>
        <end position="509"/>
    </location>
</feature>
<keyword evidence="4" id="KW-0808">Transferase</keyword>
<dbReference type="Gene3D" id="3.30.565.10">
    <property type="entry name" value="Histidine kinase-like ATPase, C-terminal domain"/>
    <property type="match status" value="1"/>
</dbReference>
<dbReference type="InterPro" id="IPR003594">
    <property type="entry name" value="HATPase_dom"/>
</dbReference>
<dbReference type="GO" id="GO:0000155">
    <property type="term" value="F:phosphorelay sensor kinase activity"/>
    <property type="evidence" value="ECO:0007669"/>
    <property type="project" value="InterPro"/>
</dbReference>
<evidence type="ECO:0000259" key="7">
    <source>
        <dbReference type="PROSITE" id="PS50109"/>
    </source>
</evidence>
<dbReference type="CDD" id="cd00082">
    <property type="entry name" value="HisKA"/>
    <property type="match status" value="1"/>
</dbReference>
<dbReference type="SMART" id="SM00091">
    <property type="entry name" value="PAS"/>
    <property type="match status" value="2"/>
</dbReference>
<dbReference type="Proteomes" id="UP000672602">
    <property type="component" value="Unassembled WGS sequence"/>
</dbReference>
<dbReference type="InterPro" id="IPR005467">
    <property type="entry name" value="His_kinase_dom"/>
</dbReference>
<evidence type="ECO:0000256" key="5">
    <source>
        <dbReference type="ARBA" id="ARBA00022777"/>
    </source>
</evidence>
<evidence type="ECO:0000259" key="8">
    <source>
        <dbReference type="PROSITE" id="PS50112"/>
    </source>
</evidence>
<proteinExistence type="predicted"/>
<dbReference type="InterPro" id="IPR036890">
    <property type="entry name" value="HATPase_C_sf"/>
</dbReference>
<dbReference type="InterPro" id="IPR035965">
    <property type="entry name" value="PAS-like_dom_sf"/>
</dbReference>
<keyword evidence="6" id="KW-0902">Two-component regulatory system</keyword>
<evidence type="ECO:0000256" key="1">
    <source>
        <dbReference type="ARBA" id="ARBA00000085"/>
    </source>
</evidence>
<comment type="catalytic activity">
    <reaction evidence="1">
        <text>ATP + protein L-histidine = ADP + protein N-phospho-L-histidine.</text>
        <dbReference type="EC" id="2.7.13.3"/>
    </reaction>
</comment>
<dbReference type="AlphaFoldDB" id="A0A8J7RYP6"/>
<keyword evidence="10" id="KW-1185">Reference proteome</keyword>
<evidence type="ECO:0000313" key="10">
    <source>
        <dbReference type="Proteomes" id="UP000672602"/>
    </source>
</evidence>
<dbReference type="InterPro" id="IPR050736">
    <property type="entry name" value="Sensor_HK_Regulatory"/>
</dbReference>
<dbReference type="PROSITE" id="PS50112">
    <property type="entry name" value="PAS"/>
    <property type="match status" value="2"/>
</dbReference>
<dbReference type="SUPFAM" id="SSF55874">
    <property type="entry name" value="ATPase domain of HSP90 chaperone/DNA topoisomerase II/histidine kinase"/>
    <property type="match status" value="1"/>
</dbReference>
<dbReference type="Pfam" id="PF02518">
    <property type="entry name" value="HATPase_c"/>
    <property type="match status" value="1"/>
</dbReference>
<dbReference type="SUPFAM" id="SSF47384">
    <property type="entry name" value="Homodimeric domain of signal transducing histidine kinase"/>
    <property type="match status" value="1"/>
</dbReference>
<dbReference type="PROSITE" id="PS50109">
    <property type="entry name" value="HIS_KIN"/>
    <property type="match status" value="1"/>
</dbReference>
<dbReference type="SUPFAM" id="SSF55785">
    <property type="entry name" value="PYP-like sensor domain (PAS domain)"/>
    <property type="match status" value="2"/>
</dbReference>
<reference evidence="9" key="1">
    <citation type="submission" date="2021-04" db="EMBL/GenBank/DDBJ databases">
        <authorList>
            <person name="Zhang D.-C."/>
        </authorList>
    </citation>
    <scope>NUCLEOTIDE SEQUENCE</scope>
    <source>
        <strain evidence="9">CGMCC 1.15697</strain>
    </source>
</reference>
<evidence type="ECO:0000313" key="9">
    <source>
        <dbReference type="EMBL" id="MBP5855404.1"/>
    </source>
</evidence>
<dbReference type="InterPro" id="IPR000014">
    <property type="entry name" value="PAS"/>
</dbReference>
<dbReference type="Gene3D" id="1.10.287.130">
    <property type="match status" value="1"/>
</dbReference>
<dbReference type="Pfam" id="PF08448">
    <property type="entry name" value="PAS_4"/>
    <property type="match status" value="2"/>
</dbReference>
<keyword evidence="3" id="KW-0597">Phosphoprotein</keyword>
<dbReference type="SMART" id="SM00388">
    <property type="entry name" value="HisKA"/>
    <property type="match status" value="1"/>
</dbReference>
<dbReference type="Pfam" id="PF00512">
    <property type="entry name" value="HisKA"/>
    <property type="match status" value="1"/>
</dbReference>
<dbReference type="EMBL" id="JAGMWN010000001">
    <property type="protein sequence ID" value="MBP5855404.1"/>
    <property type="molecule type" value="Genomic_DNA"/>
</dbReference>